<proteinExistence type="predicted"/>
<dbReference type="Proteomes" id="UP000256873">
    <property type="component" value="Unassembled WGS sequence"/>
</dbReference>
<accession>A0A3E0KZ76</accession>
<gene>
    <name evidence="3" type="ORF">DWQ54_20145</name>
</gene>
<dbReference type="Pfam" id="PF13439">
    <property type="entry name" value="Glyco_transf_4"/>
    <property type="match status" value="1"/>
</dbReference>
<dbReference type="Pfam" id="PF00534">
    <property type="entry name" value="Glycos_transf_1"/>
    <property type="match status" value="1"/>
</dbReference>
<name>A0A3E0KZ76_9CHRO</name>
<comment type="caution">
    <text evidence="3">The sequence shown here is derived from an EMBL/GenBank/DDBJ whole genome shotgun (WGS) entry which is preliminary data.</text>
</comment>
<dbReference type="InterPro" id="IPR028098">
    <property type="entry name" value="Glyco_trans_4-like_N"/>
</dbReference>
<evidence type="ECO:0000313" key="3">
    <source>
        <dbReference type="EMBL" id="REJ40578.1"/>
    </source>
</evidence>
<organism evidence="3 4">
    <name type="scientific">Microcystis flos-aquae TF09</name>
    <dbReference type="NCBI Taxonomy" id="2060473"/>
    <lineage>
        <taxon>Bacteria</taxon>
        <taxon>Bacillati</taxon>
        <taxon>Cyanobacteriota</taxon>
        <taxon>Cyanophyceae</taxon>
        <taxon>Oscillatoriophycideae</taxon>
        <taxon>Chroococcales</taxon>
        <taxon>Microcystaceae</taxon>
        <taxon>Microcystis</taxon>
    </lineage>
</organism>
<feature type="domain" description="Glycosyltransferase subfamily 4-like N-terminal" evidence="2">
    <location>
        <begin position="24"/>
        <end position="195"/>
    </location>
</feature>
<sequence>MIYLKKSQPITILLVTHYYPMHRGGIEIVAGKLAESLSKIGNIEINWMASNVDPHPIDIPRLQCLPMKASNIIEEKLHLPYPFWSLPSLVKLWRAVQWADVIHLHDYLYMSNIFAFLFAKIQHKPLVITQHIGFIPYKSAFLKKLLSFLNETIGIEMLKRANQTIFISEVVQKYFTDKACFRCPTLMIPNGVDTEIFIPVKEEQRQQIRQELGLSLELPILLFVGRFVEKKGLPIIQQLAERLPLIQFIFAGWGSINPETWNLPNVKVFSNRRDATLTPLYQAADLLILPSKGEGFPLVVQEAMACGTPVLVNSETVQANSAAQYLMFSEDLEVGDIIEKWIAKIENLLDDSQVLTSIRPEVANFAQEYWSWSACAEEYYQIFQDIAEKSE</sequence>
<dbReference type="Gene3D" id="3.40.50.2000">
    <property type="entry name" value="Glycogen Phosphorylase B"/>
    <property type="match status" value="2"/>
</dbReference>
<reference evidence="3 4" key="1">
    <citation type="submission" date="2017-10" db="EMBL/GenBank/DDBJ databases">
        <title>A large-scale comparative metagenomic study reveals the eutrophication-driven functional interactions in six Microcystis-epibionts communities.</title>
        <authorList>
            <person name="Li Q."/>
            <person name="Lin F."/>
        </authorList>
    </citation>
    <scope>NUCLEOTIDE SEQUENCE [LARGE SCALE GENOMIC DNA]</scope>
    <source>
        <strain evidence="3">TF09</strain>
    </source>
</reference>
<dbReference type="EMBL" id="QQWC01000005">
    <property type="protein sequence ID" value="REJ40578.1"/>
    <property type="molecule type" value="Genomic_DNA"/>
</dbReference>
<dbReference type="PANTHER" id="PTHR45947">
    <property type="entry name" value="SULFOQUINOVOSYL TRANSFERASE SQD2"/>
    <property type="match status" value="1"/>
</dbReference>
<evidence type="ECO:0000259" key="2">
    <source>
        <dbReference type="Pfam" id="PF13439"/>
    </source>
</evidence>
<dbReference type="PANTHER" id="PTHR45947:SF3">
    <property type="entry name" value="SULFOQUINOVOSYL TRANSFERASE SQD2"/>
    <property type="match status" value="1"/>
</dbReference>
<dbReference type="CDD" id="cd03801">
    <property type="entry name" value="GT4_PimA-like"/>
    <property type="match status" value="1"/>
</dbReference>
<dbReference type="InterPro" id="IPR050194">
    <property type="entry name" value="Glycosyltransferase_grp1"/>
</dbReference>
<keyword evidence="3" id="KW-0808">Transferase</keyword>
<dbReference type="InterPro" id="IPR001296">
    <property type="entry name" value="Glyco_trans_1"/>
</dbReference>
<protein>
    <submittedName>
        <fullName evidence="3">Glycosyltransferase family 1 protein</fullName>
    </submittedName>
</protein>
<feature type="domain" description="Glycosyl transferase family 1" evidence="1">
    <location>
        <begin position="205"/>
        <end position="315"/>
    </location>
</feature>
<evidence type="ECO:0000259" key="1">
    <source>
        <dbReference type="Pfam" id="PF00534"/>
    </source>
</evidence>
<dbReference type="SUPFAM" id="SSF53756">
    <property type="entry name" value="UDP-Glycosyltransferase/glycogen phosphorylase"/>
    <property type="match status" value="1"/>
</dbReference>
<evidence type="ECO:0000313" key="4">
    <source>
        <dbReference type="Proteomes" id="UP000256873"/>
    </source>
</evidence>
<dbReference type="GO" id="GO:0016757">
    <property type="term" value="F:glycosyltransferase activity"/>
    <property type="evidence" value="ECO:0007669"/>
    <property type="project" value="InterPro"/>
</dbReference>
<dbReference type="AlphaFoldDB" id="A0A3E0KZ76"/>